<gene>
    <name evidence="1" type="ORF">H5410_006801</name>
</gene>
<proteinExistence type="predicted"/>
<dbReference type="Proteomes" id="UP000824120">
    <property type="component" value="Chromosome 2"/>
</dbReference>
<evidence type="ECO:0000313" key="1">
    <source>
        <dbReference type="EMBL" id="KAG5621583.1"/>
    </source>
</evidence>
<dbReference type="EMBL" id="JACXVP010000002">
    <property type="protein sequence ID" value="KAG5621583.1"/>
    <property type="molecule type" value="Genomic_DNA"/>
</dbReference>
<protein>
    <submittedName>
        <fullName evidence="1">Uncharacterized protein</fullName>
    </submittedName>
</protein>
<name>A0A9J6ACC5_SOLCO</name>
<evidence type="ECO:0000313" key="2">
    <source>
        <dbReference type="Proteomes" id="UP000824120"/>
    </source>
</evidence>
<reference evidence="1 2" key="1">
    <citation type="submission" date="2020-09" db="EMBL/GenBank/DDBJ databases">
        <title>De no assembly of potato wild relative species, Solanum commersonii.</title>
        <authorList>
            <person name="Cho K."/>
        </authorList>
    </citation>
    <scope>NUCLEOTIDE SEQUENCE [LARGE SCALE GENOMIC DNA]</scope>
    <source>
        <strain evidence="1">LZ3.2</strain>
        <tissue evidence="1">Leaf</tissue>
    </source>
</reference>
<organism evidence="1 2">
    <name type="scientific">Solanum commersonii</name>
    <name type="common">Commerson's wild potato</name>
    <name type="synonym">Commerson's nightshade</name>
    <dbReference type="NCBI Taxonomy" id="4109"/>
    <lineage>
        <taxon>Eukaryota</taxon>
        <taxon>Viridiplantae</taxon>
        <taxon>Streptophyta</taxon>
        <taxon>Embryophyta</taxon>
        <taxon>Tracheophyta</taxon>
        <taxon>Spermatophyta</taxon>
        <taxon>Magnoliopsida</taxon>
        <taxon>eudicotyledons</taxon>
        <taxon>Gunneridae</taxon>
        <taxon>Pentapetalae</taxon>
        <taxon>asterids</taxon>
        <taxon>lamiids</taxon>
        <taxon>Solanales</taxon>
        <taxon>Solanaceae</taxon>
        <taxon>Solanoideae</taxon>
        <taxon>Solaneae</taxon>
        <taxon>Solanum</taxon>
    </lineage>
</organism>
<sequence length="79" mass="9195">MVINGLFPQEKRGESGCAADIKVRRDFTYRTEREENSSQRRLGFRRTKKMLEQNHGAKGEITGRNTLEKKEVVDLRSLK</sequence>
<keyword evidence="2" id="KW-1185">Reference proteome</keyword>
<dbReference type="AlphaFoldDB" id="A0A9J6ACC5"/>
<accession>A0A9J6ACC5</accession>
<comment type="caution">
    <text evidence="1">The sequence shown here is derived from an EMBL/GenBank/DDBJ whole genome shotgun (WGS) entry which is preliminary data.</text>
</comment>